<dbReference type="PANTHER" id="PTHR22930">
    <property type="match status" value="1"/>
</dbReference>
<dbReference type="PANTHER" id="PTHR22930:SF289">
    <property type="entry name" value="DDE TNP4 DOMAIN-CONTAINING PROTEIN-RELATED"/>
    <property type="match status" value="1"/>
</dbReference>
<protein>
    <submittedName>
        <fullName evidence="9">Putative nuclease HARBI1</fullName>
    </submittedName>
</protein>
<evidence type="ECO:0000256" key="2">
    <source>
        <dbReference type="ARBA" id="ARBA00004123"/>
    </source>
</evidence>
<sequence>MHGDSGYPVLKYLMTPLLNPNSQSEKLYNESHIRTRNTVERCFGVIKRRFPILAYGIRMKKIDTIMAIITSTFILHNIAIQFNVEIPDIDGNDPLSLLINNGDLNINAINNQQQQDDVGGINQRANIINHYFSRL</sequence>
<comment type="similarity">
    <text evidence="3">Belongs to the HARBI1 family.</text>
</comment>
<keyword evidence="6" id="KW-0378">Hydrolase</keyword>
<organism evidence="9 10">
    <name type="scientific">Aphis craccivora</name>
    <name type="common">Cowpea aphid</name>
    <dbReference type="NCBI Taxonomy" id="307492"/>
    <lineage>
        <taxon>Eukaryota</taxon>
        <taxon>Metazoa</taxon>
        <taxon>Ecdysozoa</taxon>
        <taxon>Arthropoda</taxon>
        <taxon>Hexapoda</taxon>
        <taxon>Insecta</taxon>
        <taxon>Pterygota</taxon>
        <taxon>Neoptera</taxon>
        <taxon>Paraneoptera</taxon>
        <taxon>Hemiptera</taxon>
        <taxon>Sternorrhyncha</taxon>
        <taxon>Aphidomorpha</taxon>
        <taxon>Aphidoidea</taxon>
        <taxon>Aphididae</taxon>
        <taxon>Aphidini</taxon>
        <taxon>Aphis</taxon>
        <taxon>Aphis</taxon>
    </lineage>
</organism>
<keyword evidence="7" id="KW-0539">Nucleus</keyword>
<dbReference type="Proteomes" id="UP000478052">
    <property type="component" value="Unassembled WGS sequence"/>
</dbReference>
<evidence type="ECO:0000256" key="7">
    <source>
        <dbReference type="ARBA" id="ARBA00023242"/>
    </source>
</evidence>
<proteinExistence type="inferred from homology"/>
<dbReference type="EMBL" id="VUJU01008096">
    <property type="protein sequence ID" value="KAF0735571.1"/>
    <property type="molecule type" value="Genomic_DNA"/>
</dbReference>
<evidence type="ECO:0000256" key="6">
    <source>
        <dbReference type="ARBA" id="ARBA00022801"/>
    </source>
</evidence>
<evidence type="ECO:0000256" key="1">
    <source>
        <dbReference type="ARBA" id="ARBA00001968"/>
    </source>
</evidence>
<dbReference type="InterPro" id="IPR027806">
    <property type="entry name" value="HARBI1_dom"/>
</dbReference>
<accession>A0A6G0X6W2</accession>
<dbReference type="GO" id="GO:0016787">
    <property type="term" value="F:hydrolase activity"/>
    <property type="evidence" value="ECO:0007669"/>
    <property type="project" value="UniProtKB-KW"/>
</dbReference>
<keyword evidence="4" id="KW-0540">Nuclease</keyword>
<dbReference type="Pfam" id="PF13359">
    <property type="entry name" value="DDE_Tnp_4"/>
    <property type="match status" value="1"/>
</dbReference>
<dbReference type="OrthoDB" id="6512700at2759"/>
<comment type="subcellular location">
    <subcellularLocation>
        <location evidence="2">Nucleus</location>
    </subcellularLocation>
</comment>
<feature type="domain" description="DDE Tnp4" evidence="8">
    <location>
        <begin position="3"/>
        <end position="77"/>
    </location>
</feature>
<evidence type="ECO:0000313" key="9">
    <source>
        <dbReference type="EMBL" id="KAF0735571.1"/>
    </source>
</evidence>
<dbReference type="InterPro" id="IPR045249">
    <property type="entry name" value="HARBI1-like"/>
</dbReference>
<dbReference type="GO" id="GO:0046872">
    <property type="term" value="F:metal ion binding"/>
    <property type="evidence" value="ECO:0007669"/>
    <property type="project" value="UniProtKB-KW"/>
</dbReference>
<evidence type="ECO:0000256" key="5">
    <source>
        <dbReference type="ARBA" id="ARBA00022723"/>
    </source>
</evidence>
<name>A0A6G0X6W2_APHCR</name>
<evidence type="ECO:0000256" key="3">
    <source>
        <dbReference type="ARBA" id="ARBA00006958"/>
    </source>
</evidence>
<dbReference type="GO" id="GO:0005634">
    <property type="term" value="C:nucleus"/>
    <property type="evidence" value="ECO:0007669"/>
    <property type="project" value="UniProtKB-SubCell"/>
</dbReference>
<dbReference type="GO" id="GO:0004518">
    <property type="term" value="F:nuclease activity"/>
    <property type="evidence" value="ECO:0007669"/>
    <property type="project" value="UniProtKB-KW"/>
</dbReference>
<evidence type="ECO:0000259" key="8">
    <source>
        <dbReference type="Pfam" id="PF13359"/>
    </source>
</evidence>
<dbReference type="AlphaFoldDB" id="A0A6G0X6W2"/>
<comment type="cofactor">
    <cofactor evidence="1">
        <name>a divalent metal cation</name>
        <dbReference type="ChEBI" id="CHEBI:60240"/>
    </cofactor>
</comment>
<comment type="caution">
    <text evidence="9">The sequence shown here is derived from an EMBL/GenBank/DDBJ whole genome shotgun (WGS) entry which is preliminary data.</text>
</comment>
<keyword evidence="5" id="KW-0479">Metal-binding</keyword>
<reference evidence="9 10" key="1">
    <citation type="submission" date="2019-08" db="EMBL/GenBank/DDBJ databases">
        <title>Whole genome of Aphis craccivora.</title>
        <authorList>
            <person name="Voronova N.V."/>
            <person name="Shulinski R.S."/>
            <person name="Bandarenka Y.V."/>
            <person name="Zhorov D.G."/>
            <person name="Warner D."/>
        </authorList>
    </citation>
    <scope>NUCLEOTIDE SEQUENCE [LARGE SCALE GENOMIC DNA]</scope>
    <source>
        <strain evidence="9">180601</strain>
        <tissue evidence="9">Whole Body</tissue>
    </source>
</reference>
<keyword evidence="10" id="KW-1185">Reference proteome</keyword>
<evidence type="ECO:0000313" key="10">
    <source>
        <dbReference type="Proteomes" id="UP000478052"/>
    </source>
</evidence>
<gene>
    <name evidence="9" type="ORF">FWK35_00026960</name>
</gene>
<evidence type="ECO:0000256" key="4">
    <source>
        <dbReference type="ARBA" id="ARBA00022722"/>
    </source>
</evidence>